<comment type="caution">
    <text evidence="1">The sequence shown here is derived from an EMBL/GenBank/DDBJ whole genome shotgun (WGS) entry which is preliminary data.</text>
</comment>
<keyword evidence="2" id="KW-1185">Reference proteome</keyword>
<protein>
    <submittedName>
        <fullName evidence="1">Uncharacterized protein</fullName>
    </submittedName>
</protein>
<sequence>MKSKYEDIFEELQQLNVEATNHEFDRLFRKYINDCRDQHFGIISYVEFHLLTKTNTITEAWIINEIKSQKSICTTLGTSISLGLENSLSGFKAWMKGRRKEKIAHILFE</sequence>
<dbReference type="RefSeq" id="WP_219878997.1">
    <property type="nucleotide sequence ID" value="NZ_JAHYXK010000027.1"/>
</dbReference>
<reference evidence="1 2" key="1">
    <citation type="journal article" date="2016" name="Int. J. Syst. Evol. Microbiol.">
        <title>Pontibacter aydingkolensis sp. nov., isolated from soil of a salt lake.</title>
        <authorList>
            <person name="Osman G."/>
            <person name="Zhang T."/>
            <person name="Lou K."/>
            <person name="Gao Y."/>
            <person name="Chang W."/>
            <person name="Lin Q."/>
            <person name="Yang H.M."/>
            <person name="Huo X.D."/>
            <person name="Wang N."/>
        </authorList>
    </citation>
    <scope>NUCLEOTIDE SEQUENCE [LARGE SCALE GENOMIC DNA]</scope>
    <source>
        <strain evidence="1 2">KACC 19255</strain>
    </source>
</reference>
<organism evidence="1 2">
    <name type="scientific">Pontibacter aydingkolensis</name>
    <dbReference type="NCBI Taxonomy" id="1911536"/>
    <lineage>
        <taxon>Bacteria</taxon>
        <taxon>Pseudomonadati</taxon>
        <taxon>Bacteroidota</taxon>
        <taxon>Cytophagia</taxon>
        <taxon>Cytophagales</taxon>
        <taxon>Hymenobacteraceae</taxon>
        <taxon>Pontibacter</taxon>
    </lineage>
</organism>
<evidence type="ECO:0000313" key="2">
    <source>
        <dbReference type="Proteomes" id="UP000813018"/>
    </source>
</evidence>
<name>A0ABS7CZM6_9BACT</name>
<dbReference type="Proteomes" id="UP000813018">
    <property type="component" value="Unassembled WGS sequence"/>
</dbReference>
<dbReference type="EMBL" id="JAHYXK010000027">
    <property type="protein sequence ID" value="MBW7469126.1"/>
    <property type="molecule type" value="Genomic_DNA"/>
</dbReference>
<evidence type="ECO:0000313" key="1">
    <source>
        <dbReference type="EMBL" id="MBW7469126.1"/>
    </source>
</evidence>
<proteinExistence type="predicted"/>
<accession>A0ABS7CZM6</accession>
<gene>
    <name evidence="1" type="ORF">K0O23_18790</name>
</gene>